<proteinExistence type="predicted"/>
<dbReference type="OrthoDB" id="3206554at2759"/>
<evidence type="ECO:0000259" key="3">
    <source>
        <dbReference type="Pfam" id="PF20152"/>
    </source>
</evidence>
<feature type="transmembrane region" description="Helical" evidence="2">
    <location>
        <begin position="230"/>
        <end position="249"/>
    </location>
</feature>
<sequence>MSDDLQLSTSVGALLIGDMVALAIWGTSSFQTYIYFTQSTFQEQWIKLLVAVLWFLDTLHIAFASHGMYYYLVLNYSNPSALAFINWSIAITVAITALITFIVHCFFARKLYILNPTIFWIPCVIVLLTSARLGFGLAATTQCFKQKTYENLSHFVHWLFTTGLALAVLSDIFVTAAFCIYLARSRTGFSNMDAILATLIRYTIQSGAATCIVAGAAMLCAALMPHNAVWIAIHFSISKLYTASTVAGLNSRNPLRAQTNDILESTQTRSHIAVHIHTTRARHADEEDHELGSVTSPAPRWSQDKSFKPGSLASSVTKSDYPYSPGEKDVNDEV</sequence>
<accession>A0A164WWA0</accession>
<dbReference type="Pfam" id="PF20152">
    <property type="entry name" value="DUF6534"/>
    <property type="match status" value="1"/>
</dbReference>
<feature type="transmembrane region" description="Helical" evidence="2">
    <location>
        <begin position="84"/>
        <end position="107"/>
    </location>
</feature>
<dbReference type="STRING" id="1314777.A0A164WWA0"/>
<gene>
    <name evidence="4" type="ORF">SISNIDRAFT_494350</name>
</gene>
<name>A0A164WWA0_9AGAM</name>
<dbReference type="EMBL" id="KV419401">
    <property type="protein sequence ID" value="KZS95422.1"/>
    <property type="molecule type" value="Genomic_DNA"/>
</dbReference>
<organism evidence="4 5">
    <name type="scientific">Sistotremastrum niveocremeum HHB9708</name>
    <dbReference type="NCBI Taxonomy" id="1314777"/>
    <lineage>
        <taxon>Eukaryota</taxon>
        <taxon>Fungi</taxon>
        <taxon>Dikarya</taxon>
        <taxon>Basidiomycota</taxon>
        <taxon>Agaricomycotina</taxon>
        <taxon>Agaricomycetes</taxon>
        <taxon>Sistotremastrales</taxon>
        <taxon>Sistotremastraceae</taxon>
        <taxon>Sertulicium</taxon>
        <taxon>Sertulicium niveocremeum</taxon>
    </lineage>
</organism>
<keyword evidence="2" id="KW-0472">Membrane</keyword>
<keyword evidence="5" id="KW-1185">Reference proteome</keyword>
<dbReference type="Proteomes" id="UP000076722">
    <property type="component" value="Unassembled WGS sequence"/>
</dbReference>
<feature type="transmembrane region" description="Helical" evidence="2">
    <location>
        <begin position="12"/>
        <end position="36"/>
    </location>
</feature>
<feature type="domain" description="DUF6534" evidence="3">
    <location>
        <begin position="167"/>
        <end position="253"/>
    </location>
</feature>
<feature type="transmembrane region" description="Helical" evidence="2">
    <location>
        <begin position="158"/>
        <end position="183"/>
    </location>
</feature>
<dbReference type="AlphaFoldDB" id="A0A164WWA0"/>
<feature type="region of interest" description="Disordered" evidence="1">
    <location>
        <begin position="278"/>
        <end position="334"/>
    </location>
</feature>
<dbReference type="PANTHER" id="PTHR40465">
    <property type="entry name" value="CHROMOSOME 1, WHOLE GENOME SHOTGUN SEQUENCE"/>
    <property type="match status" value="1"/>
</dbReference>
<dbReference type="PANTHER" id="PTHR40465:SF1">
    <property type="entry name" value="DUF6534 DOMAIN-CONTAINING PROTEIN"/>
    <property type="match status" value="1"/>
</dbReference>
<feature type="transmembrane region" description="Helical" evidence="2">
    <location>
        <begin position="48"/>
        <end position="72"/>
    </location>
</feature>
<keyword evidence="2" id="KW-1133">Transmembrane helix</keyword>
<evidence type="ECO:0000256" key="1">
    <source>
        <dbReference type="SAM" id="MobiDB-lite"/>
    </source>
</evidence>
<evidence type="ECO:0000313" key="5">
    <source>
        <dbReference type="Proteomes" id="UP000076722"/>
    </source>
</evidence>
<feature type="transmembrane region" description="Helical" evidence="2">
    <location>
        <begin position="119"/>
        <end position="138"/>
    </location>
</feature>
<reference evidence="4 5" key="1">
    <citation type="journal article" date="2016" name="Mol. Biol. Evol.">
        <title>Comparative Genomics of Early-Diverging Mushroom-Forming Fungi Provides Insights into the Origins of Lignocellulose Decay Capabilities.</title>
        <authorList>
            <person name="Nagy L.G."/>
            <person name="Riley R."/>
            <person name="Tritt A."/>
            <person name="Adam C."/>
            <person name="Daum C."/>
            <person name="Floudas D."/>
            <person name="Sun H."/>
            <person name="Yadav J.S."/>
            <person name="Pangilinan J."/>
            <person name="Larsson K.H."/>
            <person name="Matsuura K."/>
            <person name="Barry K."/>
            <person name="Labutti K."/>
            <person name="Kuo R."/>
            <person name="Ohm R.A."/>
            <person name="Bhattacharya S.S."/>
            <person name="Shirouzu T."/>
            <person name="Yoshinaga Y."/>
            <person name="Martin F.M."/>
            <person name="Grigoriev I.V."/>
            <person name="Hibbett D.S."/>
        </authorList>
    </citation>
    <scope>NUCLEOTIDE SEQUENCE [LARGE SCALE GENOMIC DNA]</scope>
    <source>
        <strain evidence="4 5">HHB9708</strain>
    </source>
</reference>
<feature type="transmembrane region" description="Helical" evidence="2">
    <location>
        <begin position="204"/>
        <end position="224"/>
    </location>
</feature>
<keyword evidence="2" id="KW-0812">Transmembrane</keyword>
<evidence type="ECO:0000313" key="4">
    <source>
        <dbReference type="EMBL" id="KZS95422.1"/>
    </source>
</evidence>
<protein>
    <recommendedName>
        <fullName evidence="3">DUF6534 domain-containing protein</fullName>
    </recommendedName>
</protein>
<dbReference type="InterPro" id="IPR045339">
    <property type="entry name" value="DUF6534"/>
</dbReference>
<evidence type="ECO:0000256" key="2">
    <source>
        <dbReference type="SAM" id="Phobius"/>
    </source>
</evidence>